<dbReference type="EMBL" id="CM042027">
    <property type="protein sequence ID" value="KAI3801997.1"/>
    <property type="molecule type" value="Genomic_DNA"/>
</dbReference>
<dbReference type="Proteomes" id="UP001056120">
    <property type="component" value="Linkage Group LG10"/>
</dbReference>
<comment type="caution">
    <text evidence="1">The sequence shown here is derived from an EMBL/GenBank/DDBJ whole genome shotgun (WGS) entry which is preliminary data.</text>
</comment>
<evidence type="ECO:0000313" key="1">
    <source>
        <dbReference type="EMBL" id="KAI3801997.1"/>
    </source>
</evidence>
<keyword evidence="2" id="KW-1185">Reference proteome</keyword>
<proteinExistence type="predicted"/>
<reference evidence="2" key="1">
    <citation type="journal article" date="2022" name="Mol. Ecol. Resour.">
        <title>The genomes of chicory, endive, great burdock and yacon provide insights into Asteraceae palaeo-polyploidization history and plant inulin production.</title>
        <authorList>
            <person name="Fan W."/>
            <person name="Wang S."/>
            <person name="Wang H."/>
            <person name="Wang A."/>
            <person name="Jiang F."/>
            <person name="Liu H."/>
            <person name="Zhao H."/>
            <person name="Xu D."/>
            <person name="Zhang Y."/>
        </authorList>
    </citation>
    <scope>NUCLEOTIDE SEQUENCE [LARGE SCALE GENOMIC DNA]</scope>
    <source>
        <strain evidence="2">cv. Yunnan</strain>
    </source>
</reference>
<name>A0ACB9I1S1_9ASTR</name>
<reference evidence="1 2" key="2">
    <citation type="journal article" date="2022" name="Mol. Ecol. Resour.">
        <title>The genomes of chicory, endive, great burdock and yacon provide insights into Asteraceae paleo-polyploidization history and plant inulin production.</title>
        <authorList>
            <person name="Fan W."/>
            <person name="Wang S."/>
            <person name="Wang H."/>
            <person name="Wang A."/>
            <person name="Jiang F."/>
            <person name="Liu H."/>
            <person name="Zhao H."/>
            <person name="Xu D."/>
            <person name="Zhang Y."/>
        </authorList>
    </citation>
    <scope>NUCLEOTIDE SEQUENCE [LARGE SCALE GENOMIC DNA]</scope>
    <source>
        <strain evidence="2">cv. Yunnan</strain>
        <tissue evidence="1">Leaves</tissue>
    </source>
</reference>
<sequence length="336" mass="38737">MFASSSLPYSCSSLSNPFIITYQAFLQLNGHFYSLMELTNITYLDQLEVSKDNYNLKVRIIKLWRQLEMGNVEETRAIHMILMDEKGIKIQATVSTSYDATTLFINDEIDEITDFKNKLLDKEGIENSTSHRLSTSSRFINLQDDFLTITTFNNIAEVNEIYEVKSVIIIGTIKWVSHDTDWYYYACNTCNKKVTKKYMFTDATDGSGHVEEKQTFECNNDKCTAPVISAVPRFIIPLRVQDGTGVLSLTLFDKEANKKFNKSAYELLQNTLEGHNKKDYPDVFDDLLEQKMAFKIDITNYNLQCMNTANRSYTISRMTEDSTIISTLEKKHRIED</sequence>
<protein>
    <submittedName>
        <fullName evidence="1">Uncharacterized protein</fullName>
    </submittedName>
</protein>
<accession>A0ACB9I1S1</accession>
<evidence type="ECO:0000313" key="2">
    <source>
        <dbReference type="Proteomes" id="UP001056120"/>
    </source>
</evidence>
<gene>
    <name evidence="1" type="ORF">L1987_30118</name>
</gene>
<organism evidence="1 2">
    <name type="scientific">Smallanthus sonchifolius</name>
    <dbReference type="NCBI Taxonomy" id="185202"/>
    <lineage>
        <taxon>Eukaryota</taxon>
        <taxon>Viridiplantae</taxon>
        <taxon>Streptophyta</taxon>
        <taxon>Embryophyta</taxon>
        <taxon>Tracheophyta</taxon>
        <taxon>Spermatophyta</taxon>
        <taxon>Magnoliopsida</taxon>
        <taxon>eudicotyledons</taxon>
        <taxon>Gunneridae</taxon>
        <taxon>Pentapetalae</taxon>
        <taxon>asterids</taxon>
        <taxon>campanulids</taxon>
        <taxon>Asterales</taxon>
        <taxon>Asteraceae</taxon>
        <taxon>Asteroideae</taxon>
        <taxon>Heliantheae alliance</taxon>
        <taxon>Millerieae</taxon>
        <taxon>Smallanthus</taxon>
    </lineage>
</organism>